<protein>
    <submittedName>
        <fullName evidence="1">Uncharacterized protein</fullName>
    </submittedName>
</protein>
<evidence type="ECO:0000313" key="1">
    <source>
        <dbReference type="EMBL" id="TNJ68248.1"/>
    </source>
</evidence>
<sequence length="74" mass="9210">MERETMRIIEKLEKREHLVRYQQNRRALGRITKAECETEIAQIDERFGLTEKERLAYELYMKIQVEKQRRRNKK</sequence>
<gene>
    <name evidence="1" type="ORF">FE784_00885</name>
</gene>
<accession>A0A5C4TGZ3</accession>
<proteinExistence type="predicted"/>
<keyword evidence="2" id="KW-1185">Reference proteome</keyword>
<dbReference type="EMBL" id="VDCQ01000001">
    <property type="protein sequence ID" value="TNJ68248.1"/>
    <property type="molecule type" value="Genomic_DNA"/>
</dbReference>
<evidence type="ECO:0000313" key="2">
    <source>
        <dbReference type="Proteomes" id="UP000307943"/>
    </source>
</evidence>
<dbReference type="Proteomes" id="UP000307943">
    <property type="component" value="Unassembled WGS sequence"/>
</dbReference>
<reference evidence="1 2" key="1">
    <citation type="submission" date="2019-05" db="EMBL/GenBank/DDBJ databases">
        <title>We sequenced the genome of Paenibacillus hemerocallicola KCTC 33185 for further insight into its adaptation and study the phylogeny of Paenibacillus.</title>
        <authorList>
            <person name="Narsing Rao M.P."/>
        </authorList>
    </citation>
    <scope>NUCLEOTIDE SEQUENCE [LARGE SCALE GENOMIC DNA]</scope>
    <source>
        <strain evidence="1 2">KCTC 33185</strain>
    </source>
</reference>
<dbReference type="RefSeq" id="WP_139600225.1">
    <property type="nucleotide sequence ID" value="NZ_VDCQ01000001.1"/>
</dbReference>
<organism evidence="1 2">
    <name type="scientific">Paenibacillus hemerocallicola</name>
    <dbReference type="NCBI Taxonomy" id="1172614"/>
    <lineage>
        <taxon>Bacteria</taxon>
        <taxon>Bacillati</taxon>
        <taxon>Bacillota</taxon>
        <taxon>Bacilli</taxon>
        <taxon>Bacillales</taxon>
        <taxon>Paenibacillaceae</taxon>
        <taxon>Paenibacillus</taxon>
    </lineage>
</organism>
<name>A0A5C4TGZ3_9BACL</name>
<dbReference type="AlphaFoldDB" id="A0A5C4TGZ3"/>
<comment type="caution">
    <text evidence="1">The sequence shown here is derived from an EMBL/GenBank/DDBJ whole genome shotgun (WGS) entry which is preliminary data.</text>
</comment>